<evidence type="ECO:0000259" key="2">
    <source>
        <dbReference type="Pfam" id="PF13690"/>
    </source>
</evidence>
<dbReference type="InterPro" id="IPR028051">
    <property type="entry name" value="CheX-like_dom"/>
</dbReference>
<dbReference type="SUPFAM" id="SSF103039">
    <property type="entry name" value="CheC-like"/>
    <property type="match status" value="1"/>
</dbReference>
<dbReference type="EMBL" id="RQFP01000001">
    <property type="protein sequence ID" value="TGK95452.1"/>
    <property type="molecule type" value="Genomic_DNA"/>
</dbReference>
<dbReference type="Gene3D" id="3.40.1550.10">
    <property type="entry name" value="CheC-like"/>
    <property type="match status" value="1"/>
</dbReference>
<dbReference type="PANTHER" id="PTHR39452">
    <property type="entry name" value="CHEY-P PHOSPHATASE CHEX"/>
    <property type="match status" value="1"/>
</dbReference>
<evidence type="ECO:0000313" key="4">
    <source>
        <dbReference type="Proteomes" id="UP000297891"/>
    </source>
</evidence>
<dbReference type="OrthoDB" id="9788100at2"/>
<reference evidence="3" key="1">
    <citation type="journal article" date="2019" name="PLoS Negl. Trop. Dis.">
        <title>Revisiting the worldwide diversity of Leptospira species in the environment.</title>
        <authorList>
            <person name="Vincent A.T."/>
            <person name="Schiettekatte O."/>
            <person name="Bourhy P."/>
            <person name="Veyrier F.J."/>
            <person name="Picardeau M."/>
        </authorList>
    </citation>
    <scope>NUCLEOTIDE SEQUENCE [LARGE SCALE GENOMIC DNA]</scope>
    <source>
        <strain evidence="3">201800277</strain>
    </source>
</reference>
<dbReference type="Pfam" id="PF13690">
    <property type="entry name" value="CheX"/>
    <property type="match status" value="1"/>
</dbReference>
<dbReference type="CDD" id="cd17906">
    <property type="entry name" value="CheX"/>
    <property type="match status" value="1"/>
</dbReference>
<sequence>MQIKADFINPFLEAATIVFRDVLQQDLIRGKIGIKDSPAPSHEIAIIIGVVGSFSGEVVYSMNLDAAYKVSRKLVPGLSDEDVKNEYKDILGEIANMTTGNAMNIFTSAGQSVEITTPNIQETNHTSVRFNKKPTLSINLYSKFGRIEVNVAIA</sequence>
<keyword evidence="1" id="KW-0145">Chemotaxis</keyword>
<organism evidence="3 4">
    <name type="scientific">Leptospira brenneri</name>
    <dbReference type="NCBI Taxonomy" id="2023182"/>
    <lineage>
        <taxon>Bacteria</taxon>
        <taxon>Pseudomonadati</taxon>
        <taxon>Spirochaetota</taxon>
        <taxon>Spirochaetia</taxon>
        <taxon>Leptospirales</taxon>
        <taxon>Leptospiraceae</taxon>
        <taxon>Leptospira</taxon>
    </lineage>
</organism>
<comment type="caution">
    <text evidence="3">The sequence shown here is derived from an EMBL/GenBank/DDBJ whole genome shotgun (WGS) entry which is preliminary data.</text>
</comment>
<protein>
    <submittedName>
        <fullName evidence="3">Chemotaxis protein CheX</fullName>
    </submittedName>
</protein>
<dbReference type="Proteomes" id="UP000297891">
    <property type="component" value="Unassembled WGS sequence"/>
</dbReference>
<dbReference type="AlphaFoldDB" id="A0A2M9XZ62"/>
<dbReference type="GO" id="GO:0006935">
    <property type="term" value="P:chemotaxis"/>
    <property type="evidence" value="ECO:0007669"/>
    <property type="project" value="UniProtKB-KW"/>
</dbReference>
<evidence type="ECO:0000256" key="1">
    <source>
        <dbReference type="ARBA" id="ARBA00022500"/>
    </source>
</evidence>
<gene>
    <name evidence="3" type="ORF">EHQ30_02085</name>
</gene>
<dbReference type="InterPro" id="IPR028976">
    <property type="entry name" value="CheC-like_sf"/>
</dbReference>
<evidence type="ECO:0000313" key="3">
    <source>
        <dbReference type="EMBL" id="TGK95452.1"/>
    </source>
</evidence>
<dbReference type="PANTHER" id="PTHR39452:SF1">
    <property type="entry name" value="CHEY-P PHOSPHATASE CHEX"/>
    <property type="match status" value="1"/>
</dbReference>
<name>A0A2M9XZ62_9LEPT</name>
<accession>A0A2M9XZ62</accession>
<dbReference type="InterPro" id="IPR038756">
    <property type="entry name" value="CheX-like"/>
</dbReference>
<dbReference type="RefSeq" id="WP_100791668.1">
    <property type="nucleotide sequence ID" value="NZ_NPDQ01000007.1"/>
</dbReference>
<feature type="domain" description="Chemotaxis phosphatase CheX-like" evidence="2">
    <location>
        <begin position="45"/>
        <end position="130"/>
    </location>
</feature>
<keyword evidence="4" id="KW-1185">Reference proteome</keyword>
<proteinExistence type="predicted"/>